<dbReference type="InterPro" id="IPR036375">
    <property type="entry name" value="Hemopexin-like_dom_sf"/>
</dbReference>
<dbReference type="Gene3D" id="2.110.10.10">
    <property type="entry name" value="Hemopexin-like domain"/>
    <property type="match status" value="1"/>
</dbReference>
<dbReference type="EMBL" id="SRLO01011257">
    <property type="protein sequence ID" value="TNN25964.1"/>
    <property type="molecule type" value="Genomic_DNA"/>
</dbReference>
<feature type="repeat" description="Hemopexin" evidence="2">
    <location>
        <begin position="42"/>
        <end position="88"/>
    </location>
</feature>
<feature type="repeat" description="Hemopexin" evidence="2">
    <location>
        <begin position="134"/>
        <end position="181"/>
    </location>
</feature>
<dbReference type="OrthoDB" id="406838at2759"/>
<dbReference type="InterPro" id="IPR000585">
    <property type="entry name" value="Hemopexin-like_dom"/>
</dbReference>
<reference evidence="3 4" key="1">
    <citation type="submission" date="2019-03" db="EMBL/GenBank/DDBJ databases">
        <title>First draft genome of Liparis tanakae, snailfish: a comprehensive survey of snailfish specific genes.</title>
        <authorList>
            <person name="Kim W."/>
            <person name="Song I."/>
            <person name="Jeong J.-H."/>
            <person name="Kim D."/>
            <person name="Kim S."/>
            <person name="Ryu S."/>
            <person name="Song J.Y."/>
            <person name="Lee S.K."/>
        </authorList>
    </citation>
    <scope>NUCLEOTIDE SEQUENCE [LARGE SCALE GENOMIC DNA]</scope>
    <source>
        <tissue evidence="3">Muscle</tissue>
    </source>
</reference>
<name>A0A4Z2EBN9_9TELE</name>
<dbReference type="SMART" id="SM00120">
    <property type="entry name" value="HX"/>
    <property type="match status" value="4"/>
</dbReference>
<dbReference type="SUPFAM" id="SSF50923">
    <property type="entry name" value="Hemopexin-like domain"/>
    <property type="match status" value="1"/>
</dbReference>
<evidence type="ECO:0000256" key="1">
    <source>
        <dbReference type="ARBA" id="ARBA00022737"/>
    </source>
</evidence>
<sequence>MSSVPPDLNGTVLVFRGPVFWSVSAGTVSGPVPLRRRWAGLPAAVEAAAFSPPDNKWYFFRGRRMWRYSGGALDPGFPRRSSDGLPRHPDCVFYYAPLGHLVLLKGPRYSVLNLHTLLQEPYYPRRLADWSGVPQGTNGALTRPDGRLYLFREQRFWRFDPVKVRVTREGQWASDLSWTGCSAAPQSNSIL</sequence>
<evidence type="ECO:0000313" key="4">
    <source>
        <dbReference type="Proteomes" id="UP000314294"/>
    </source>
</evidence>
<keyword evidence="4" id="KW-1185">Reference proteome</keyword>
<dbReference type="Proteomes" id="UP000314294">
    <property type="component" value="Unassembled WGS sequence"/>
</dbReference>
<proteinExistence type="predicted"/>
<protein>
    <submittedName>
        <fullName evidence="3">Matrix metalloproteinase-28</fullName>
    </submittedName>
</protein>
<dbReference type="PROSITE" id="PS51642">
    <property type="entry name" value="HEMOPEXIN_2"/>
    <property type="match status" value="2"/>
</dbReference>
<dbReference type="AlphaFoldDB" id="A0A4Z2EBN9"/>
<accession>A0A4Z2EBN9</accession>
<dbReference type="InterPro" id="IPR018487">
    <property type="entry name" value="Hemopexin-like_repeat"/>
</dbReference>
<evidence type="ECO:0000256" key="2">
    <source>
        <dbReference type="PROSITE-ProRule" id="PRU01011"/>
    </source>
</evidence>
<comment type="caution">
    <text evidence="3">The sequence shown here is derived from an EMBL/GenBank/DDBJ whole genome shotgun (WGS) entry which is preliminary data.</text>
</comment>
<keyword evidence="1" id="KW-0677">Repeat</keyword>
<gene>
    <name evidence="3" type="primary">MMP28_1</name>
    <name evidence="3" type="ORF">EYF80_063900</name>
</gene>
<evidence type="ECO:0000313" key="3">
    <source>
        <dbReference type="EMBL" id="TNN25964.1"/>
    </source>
</evidence>
<dbReference type="Pfam" id="PF00045">
    <property type="entry name" value="Hemopexin"/>
    <property type="match status" value="2"/>
</dbReference>
<organism evidence="3 4">
    <name type="scientific">Liparis tanakae</name>
    <name type="common">Tanaka's snailfish</name>
    <dbReference type="NCBI Taxonomy" id="230148"/>
    <lineage>
        <taxon>Eukaryota</taxon>
        <taxon>Metazoa</taxon>
        <taxon>Chordata</taxon>
        <taxon>Craniata</taxon>
        <taxon>Vertebrata</taxon>
        <taxon>Euteleostomi</taxon>
        <taxon>Actinopterygii</taxon>
        <taxon>Neopterygii</taxon>
        <taxon>Teleostei</taxon>
        <taxon>Neoteleostei</taxon>
        <taxon>Acanthomorphata</taxon>
        <taxon>Eupercaria</taxon>
        <taxon>Perciformes</taxon>
        <taxon>Cottioidei</taxon>
        <taxon>Cottales</taxon>
        <taxon>Liparidae</taxon>
        <taxon>Liparis</taxon>
    </lineage>
</organism>
<dbReference type="CDD" id="cd00094">
    <property type="entry name" value="HX"/>
    <property type="match status" value="1"/>
</dbReference>